<evidence type="ECO:0000256" key="1">
    <source>
        <dbReference type="ARBA" id="ARBA00004948"/>
    </source>
</evidence>
<dbReference type="Pfam" id="PF08543">
    <property type="entry name" value="Phos_pyr_kin"/>
    <property type="match status" value="1"/>
</dbReference>
<dbReference type="GO" id="GO:0008902">
    <property type="term" value="F:hydroxymethylpyrimidine kinase activity"/>
    <property type="evidence" value="ECO:0007669"/>
    <property type="project" value="UniProtKB-EC"/>
</dbReference>
<name>A0A0E3UY95_9BACT</name>
<dbReference type="HOGENOM" id="CLU_020520_0_2_10"/>
<dbReference type="GO" id="GO:0009228">
    <property type="term" value="P:thiamine biosynthetic process"/>
    <property type="evidence" value="ECO:0007669"/>
    <property type="project" value="InterPro"/>
</dbReference>
<dbReference type="InterPro" id="IPR004399">
    <property type="entry name" value="HMP/HMP-P_kinase_dom"/>
</dbReference>
<comment type="pathway">
    <text evidence="1">Cofactor biosynthesis; thiamine diphosphate biosynthesis.</text>
</comment>
<dbReference type="AlphaFoldDB" id="A0A0E3UY95"/>
<evidence type="ECO:0000313" key="5">
    <source>
        <dbReference type="Proteomes" id="UP000033109"/>
    </source>
</evidence>
<dbReference type="InterPro" id="IPR029056">
    <property type="entry name" value="Ribokinase-like"/>
</dbReference>
<dbReference type="GO" id="GO:0005829">
    <property type="term" value="C:cytosol"/>
    <property type="evidence" value="ECO:0007669"/>
    <property type="project" value="TreeGrafter"/>
</dbReference>
<dbReference type="PATRIC" id="fig|400092.3.peg.3413"/>
<dbReference type="OrthoDB" id="9810880at2"/>
<protein>
    <recommendedName>
        <fullName evidence="2">hydroxymethylpyrimidine kinase</fullName>
        <ecNumber evidence="2">2.7.1.49</ecNumber>
    </recommendedName>
</protein>
<dbReference type="Proteomes" id="UP000033109">
    <property type="component" value="Chromosome"/>
</dbReference>
<organism evidence="4 5">
    <name type="scientific">Pontibacter korlensis</name>
    <dbReference type="NCBI Taxonomy" id="400092"/>
    <lineage>
        <taxon>Bacteria</taxon>
        <taxon>Pseudomonadati</taxon>
        <taxon>Bacteroidota</taxon>
        <taxon>Cytophagia</taxon>
        <taxon>Cytophagales</taxon>
        <taxon>Hymenobacteraceae</taxon>
        <taxon>Pontibacter</taxon>
    </lineage>
</organism>
<dbReference type="EMBL" id="CP009621">
    <property type="protein sequence ID" value="AKD04256.1"/>
    <property type="molecule type" value="Genomic_DNA"/>
</dbReference>
<dbReference type="CDD" id="cd01169">
    <property type="entry name" value="HMPP_kinase"/>
    <property type="match status" value="1"/>
</dbReference>
<gene>
    <name evidence="4" type="ORF">PKOR_15620</name>
</gene>
<dbReference type="GO" id="GO:0008972">
    <property type="term" value="F:phosphomethylpyrimidine kinase activity"/>
    <property type="evidence" value="ECO:0007669"/>
    <property type="project" value="InterPro"/>
</dbReference>
<dbReference type="PANTHER" id="PTHR20858">
    <property type="entry name" value="PHOSPHOMETHYLPYRIMIDINE KINASE"/>
    <property type="match status" value="1"/>
</dbReference>
<sequence>MPDTRPYVLSIAGIDPSGGAGIFADIKTFEQHRVYGFGVCSALTVQNDTDFLQVQWLGAREIIKQLEPLVTKFKISSCKIGIVQELDVLLDVMLYLKSRQPHLQIILDPVLKASAGFAFHGILEDEKLTAVLREITLLTPNYNEIQQLNGDLSPKEAAKALAKHCAVLLKGGHNPEAPGTDYFFASDSCITLKPTLSNVSPKHGSGCVLSASVAANLALGHTLPEACRRGKRYTELFLSSNNTLFGYHNYDS</sequence>
<reference evidence="4 5" key="1">
    <citation type="journal article" date="2015" name="Sci. Rep.">
        <title>Unraveling adaptation of Pontibacter korlensis to radiation and infertility in desert through complete genome and comparative transcriptomic analysis.</title>
        <authorList>
            <person name="Dai J."/>
            <person name="Dai W."/>
            <person name="Qiu C."/>
            <person name="Yang Z."/>
            <person name="Zhang Y."/>
            <person name="Zhou M."/>
            <person name="Zhang L."/>
            <person name="Fang C."/>
            <person name="Gao Q."/>
            <person name="Yang Q."/>
            <person name="Li X."/>
            <person name="Wang Z."/>
            <person name="Wang Z."/>
            <person name="Jia Z."/>
            <person name="Chen X."/>
        </authorList>
    </citation>
    <scope>NUCLEOTIDE SEQUENCE [LARGE SCALE GENOMIC DNA]</scope>
    <source>
        <strain evidence="4 5">X14-1T</strain>
    </source>
</reference>
<dbReference type="RefSeq" id="WP_046311961.1">
    <property type="nucleotide sequence ID" value="NZ_CBCSCY010000015.1"/>
</dbReference>
<dbReference type="PANTHER" id="PTHR20858:SF17">
    <property type="entry name" value="HYDROXYMETHYLPYRIMIDINE_PHOSPHOMETHYLPYRIMIDINE KINASE THI20-RELATED"/>
    <property type="match status" value="1"/>
</dbReference>
<keyword evidence="5" id="KW-1185">Reference proteome</keyword>
<dbReference type="KEGG" id="pko:PKOR_15620"/>
<dbReference type="InterPro" id="IPR013749">
    <property type="entry name" value="PM/HMP-P_kinase-1"/>
</dbReference>
<keyword evidence="4" id="KW-0808">Transferase</keyword>
<dbReference type="SUPFAM" id="SSF53613">
    <property type="entry name" value="Ribokinase-like"/>
    <property type="match status" value="1"/>
</dbReference>
<accession>A0A0E3UY95</accession>
<dbReference type="Gene3D" id="3.40.1190.20">
    <property type="match status" value="1"/>
</dbReference>
<keyword evidence="4" id="KW-0418">Kinase</keyword>
<evidence type="ECO:0000259" key="3">
    <source>
        <dbReference type="Pfam" id="PF08543"/>
    </source>
</evidence>
<proteinExistence type="predicted"/>
<dbReference type="EC" id="2.7.1.49" evidence="2"/>
<feature type="domain" description="Pyridoxamine kinase/Phosphomethylpyrimidine kinase" evidence="3">
    <location>
        <begin position="15"/>
        <end position="239"/>
    </location>
</feature>
<dbReference type="STRING" id="400092.PKOR_15620"/>
<evidence type="ECO:0000256" key="2">
    <source>
        <dbReference type="ARBA" id="ARBA00012135"/>
    </source>
</evidence>
<evidence type="ECO:0000313" key="4">
    <source>
        <dbReference type="EMBL" id="AKD04256.1"/>
    </source>
</evidence>